<keyword evidence="1" id="KW-1133">Transmembrane helix</keyword>
<reference evidence="4" key="1">
    <citation type="submission" date="2015-03" db="EMBL/GenBank/DDBJ databases">
        <authorList>
            <person name="Wibberg D."/>
        </authorList>
    </citation>
    <scope>NUCLEOTIDE SEQUENCE [LARGE SCALE GENOMIC DNA]</scope>
</reference>
<dbReference type="InterPro" id="IPR014231">
    <property type="entry name" value="Spore_YpjB"/>
</dbReference>
<evidence type="ECO:0000313" key="3">
    <source>
        <dbReference type="EMBL" id="CQR56852.1"/>
    </source>
</evidence>
<evidence type="ECO:0000256" key="1">
    <source>
        <dbReference type="SAM" id="Phobius"/>
    </source>
</evidence>
<gene>
    <name evidence="3" type="ORF">PRIO_4450</name>
</gene>
<evidence type="ECO:0000256" key="2">
    <source>
        <dbReference type="SAM" id="SignalP"/>
    </source>
</evidence>
<proteinExistence type="predicted"/>
<dbReference type="STRING" id="483937.AMQ84_20085"/>
<dbReference type="Proteomes" id="UP000033163">
    <property type="component" value="Chromosome I"/>
</dbReference>
<accession>A0A0E4HCN9</accession>
<dbReference type="Pfam" id="PF09577">
    <property type="entry name" value="Spore_YpjB"/>
    <property type="match status" value="1"/>
</dbReference>
<organism evidence="3 4">
    <name type="scientific">Paenibacillus riograndensis SBR5</name>
    <dbReference type="NCBI Taxonomy" id="1073571"/>
    <lineage>
        <taxon>Bacteria</taxon>
        <taxon>Bacillati</taxon>
        <taxon>Bacillota</taxon>
        <taxon>Bacilli</taxon>
        <taxon>Bacillales</taxon>
        <taxon>Paenibacillaceae</taxon>
        <taxon>Paenibacillus</taxon>
        <taxon>Paenibacillus sonchi group</taxon>
    </lineage>
</organism>
<feature type="transmembrane region" description="Helical" evidence="1">
    <location>
        <begin position="270"/>
        <end position="290"/>
    </location>
</feature>
<dbReference type="AlphaFoldDB" id="A0A0E4HCN9"/>
<feature type="chain" id="PRO_5038882344" evidence="2">
    <location>
        <begin position="24"/>
        <end position="303"/>
    </location>
</feature>
<dbReference type="KEGG" id="pri:PRIO_4450"/>
<dbReference type="EMBL" id="LN831776">
    <property type="protein sequence ID" value="CQR56852.1"/>
    <property type="molecule type" value="Genomic_DNA"/>
</dbReference>
<dbReference type="HOGENOM" id="CLU_079874_0_0_9"/>
<keyword evidence="1" id="KW-0812">Transmembrane</keyword>
<feature type="signal peptide" evidence="2">
    <location>
        <begin position="1"/>
        <end position="23"/>
    </location>
</feature>
<keyword evidence="1" id="KW-0472">Membrane</keyword>
<evidence type="ECO:0000313" key="4">
    <source>
        <dbReference type="Proteomes" id="UP000033163"/>
    </source>
</evidence>
<dbReference type="PATRIC" id="fig|1073571.4.peg.4772"/>
<dbReference type="RefSeq" id="WP_020427664.1">
    <property type="nucleotide sequence ID" value="NZ_AGBD01000441.1"/>
</dbReference>
<name>A0A0E4HCN9_9BACL</name>
<protein>
    <submittedName>
        <fullName evidence="3">Putative secreted protein</fullName>
    </submittedName>
</protein>
<sequence length="303" mass="32799">MPRRRYVVLTGLMLCWLLAGMNAGVGQADAKAAVQGAGGEVTVRAGGSAPSSATSLAPALTSRNAAQRLDEAAEALYGYVLEGDVMKARQESEKVAQIFLSTSFEGLTSVEGINAMSDVIIDLKATLAAAQIHPEQWEAAAAKLRLAANSLSHPRQPMWLQYYKLIREDLNDMEQNAAANDLKGWQNTLERLQSRYDNIRPAVIISLPPETVNAFDSWLSYAAGVPASSQPVSRARLLEIVSYGQDAARVMFGKEREEPALTLPLAQQGYGAWGLLAGGFIIAALAYAAFRKYRGENEDWKPV</sequence>
<keyword evidence="2" id="KW-0732">Signal</keyword>